<evidence type="ECO:0000313" key="4">
    <source>
        <dbReference type="Proteomes" id="UP001642540"/>
    </source>
</evidence>
<proteinExistence type="predicted"/>
<dbReference type="EMBL" id="CAXLJM020000017">
    <property type="protein sequence ID" value="CAL8083837.1"/>
    <property type="molecule type" value="Genomic_DNA"/>
</dbReference>
<protein>
    <recommendedName>
        <fullName evidence="5">Transmembrane protein</fullName>
    </recommendedName>
</protein>
<feature type="region of interest" description="Disordered" evidence="1">
    <location>
        <begin position="185"/>
        <end position="212"/>
    </location>
</feature>
<feature type="transmembrane region" description="Helical" evidence="2">
    <location>
        <begin position="91"/>
        <end position="110"/>
    </location>
</feature>
<feature type="transmembrane region" description="Helical" evidence="2">
    <location>
        <begin position="57"/>
        <end position="79"/>
    </location>
</feature>
<evidence type="ECO:0000256" key="2">
    <source>
        <dbReference type="SAM" id="Phobius"/>
    </source>
</evidence>
<feature type="transmembrane region" description="Helical" evidence="2">
    <location>
        <begin position="12"/>
        <end position="45"/>
    </location>
</feature>
<evidence type="ECO:0008006" key="5">
    <source>
        <dbReference type="Google" id="ProtNLM"/>
    </source>
</evidence>
<feature type="transmembrane region" description="Helical" evidence="2">
    <location>
        <begin position="122"/>
        <end position="143"/>
    </location>
</feature>
<evidence type="ECO:0000256" key="1">
    <source>
        <dbReference type="SAM" id="MobiDB-lite"/>
    </source>
</evidence>
<evidence type="ECO:0000313" key="3">
    <source>
        <dbReference type="EMBL" id="CAL8083837.1"/>
    </source>
</evidence>
<accession>A0ABP1PZI1</accession>
<comment type="caution">
    <text evidence="3">The sequence shown here is derived from an EMBL/GenBank/DDBJ whole genome shotgun (WGS) entry which is preliminary data.</text>
</comment>
<sequence length="212" mass="23247">MTLSPCPCMPLQAGVIIFAVIDIVIGILNLGLFLLVLVGLLAIGLDGDFGDVDKGVAFLIVISAIFIASVQLMFAFRLYHGGKTKDINKCRSWLIATIIIITIYVITLVSDKDYRDSRGVGFAIISALAIYKIYEIATVVAFIEQLKWNFVANHSAVILGEGNHVAPYIVANDLPPSYLETQNQPYVEPPPPYHMEPISPEKRESSVALQLE</sequence>
<organism evidence="3 4">
    <name type="scientific">Orchesella dallaii</name>
    <dbReference type="NCBI Taxonomy" id="48710"/>
    <lineage>
        <taxon>Eukaryota</taxon>
        <taxon>Metazoa</taxon>
        <taxon>Ecdysozoa</taxon>
        <taxon>Arthropoda</taxon>
        <taxon>Hexapoda</taxon>
        <taxon>Collembola</taxon>
        <taxon>Entomobryomorpha</taxon>
        <taxon>Entomobryoidea</taxon>
        <taxon>Orchesellidae</taxon>
        <taxon>Orchesellinae</taxon>
        <taxon>Orchesella</taxon>
    </lineage>
</organism>
<reference evidence="3 4" key="1">
    <citation type="submission" date="2024-08" db="EMBL/GenBank/DDBJ databases">
        <authorList>
            <person name="Cucini C."/>
            <person name="Frati F."/>
        </authorList>
    </citation>
    <scope>NUCLEOTIDE SEQUENCE [LARGE SCALE GENOMIC DNA]</scope>
</reference>
<keyword evidence="2" id="KW-0472">Membrane</keyword>
<gene>
    <name evidence="3" type="ORF">ODALV1_LOCUS5612</name>
</gene>
<keyword evidence="4" id="KW-1185">Reference proteome</keyword>
<name>A0ABP1PZI1_9HEXA</name>
<keyword evidence="2" id="KW-1133">Transmembrane helix</keyword>
<keyword evidence="2" id="KW-0812">Transmembrane</keyword>
<dbReference type="Proteomes" id="UP001642540">
    <property type="component" value="Unassembled WGS sequence"/>
</dbReference>